<proteinExistence type="predicted"/>
<keyword evidence="2" id="KW-0539">Nucleus</keyword>
<reference evidence="6" key="1">
    <citation type="journal article" date="2015" name="Genome Announc.">
        <title>Draft whole-genome sequence of the biocontrol agent Trichoderma harzianum T6776.</title>
        <authorList>
            <person name="Baroncelli R."/>
            <person name="Piaggeschi G."/>
            <person name="Fiorini L."/>
            <person name="Bertolini E."/>
            <person name="Zapparata A."/>
            <person name="Pe M.E."/>
            <person name="Sarrocco S."/>
            <person name="Vannacci G."/>
        </authorList>
    </citation>
    <scope>NUCLEOTIDE SEQUENCE [LARGE SCALE GENOMIC DNA]</scope>
    <source>
        <strain evidence="6">T6776</strain>
    </source>
</reference>
<dbReference type="PROSITE" id="PS51253">
    <property type="entry name" value="HTH_CENPB"/>
    <property type="match status" value="1"/>
</dbReference>
<dbReference type="AlphaFoldDB" id="A0A0F9ZVG3"/>
<dbReference type="Gene3D" id="1.10.10.60">
    <property type="entry name" value="Homeodomain-like"/>
    <property type="match status" value="1"/>
</dbReference>
<dbReference type="InterPro" id="IPR007889">
    <property type="entry name" value="HTH_Psq"/>
</dbReference>
<feature type="domain" description="HTH CENPB-type" evidence="4">
    <location>
        <begin position="48"/>
        <end position="118"/>
    </location>
</feature>
<dbReference type="OMA" id="KNVKWPH"/>
<dbReference type="SUPFAM" id="SSF46689">
    <property type="entry name" value="Homeodomain-like"/>
    <property type="match status" value="1"/>
</dbReference>
<feature type="region of interest" description="Disordered" evidence="3">
    <location>
        <begin position="39"/>
        <end position="58"/>
    </location>
</feature>
<dbReference type="Pfam" id="PF05225">
    <property type="entry name" value="HTH_psq"/>
    <property type="match status" value="1"/>
</dbReference>
<dbReference type="GO" id="GO:0003677">
    <property type="term" value="F:DNA binding"/>
    <property type="evidence" value="ECO:0007669"/>
    <property type="project" value="UniProtKB-KW"/>
</dbReference>
<dbReference type="Pfam" id="PF03221">
    <property type="entry name" value="HTH_Tnp_Tc5"/>
    <property type="match status" value="1"/>
</dbReference>
<evidence type="ECO:0000313" key="6">
    <source>
        <dbReference type="Proteomes" id="UP000034112"/>
    </source>
</evidence>
<dbReference type="Proteomes" id="UP000034112">
    <property type="component" value="Unassembled WGS sequence"/>
</dbReference>
<accession>A0A0F9ZVG3</accession>
<evidence type="ECO:0000313" key="5">
    <source>
        <dbReference type="EMBL" id="KKO97073.1"/>
    </source>
</evidence>
<sequence>MPEYTEDNVLSALKDIESGLSQRKASQRWKVPRATLQKRLSGGVTRRQANEHKQRLSKDKEHHLAQWILASDELGFPPSYQEVRDFAAKVVKAGGDDEPLGKAWLENFIRRNTQLKNVKWPHLKGAEGAS</sequence>
<feature type="compositionally biased region" description="Basic and acidic residues" evidence="3">
    <location>
        <begin position="48"/>
        <end position="58"/>
    </location>
</feature>
<comment type="caution">
    <text evidence="5">The sequence shown here is derived from an EMBL/GenBank/DDBJ whole genome shotgun (WGS) entry which is preliminary data.</text>
</comment>
<dbReference type="InterPro" id="IPR009057">
    <property type="entry name" value="Homeodomain-like_sf"/>
</dbReference>
<dbReference type="SMART" id="SM00674">
    <property type="entry name" value="CENPB"/>
    <property type="match status" value="1"/>
</dbReference>
<dbReference type="InterPro" id="IPR006600">
    <property type="entry name" value="HTH_CenpB_DNA-bd_dom"/>
</dbReference>
<gene>
    <name evidence="5" type="ORF">THAR02_10826</name>
</gene>
<dbReference type="OrthoDB" id="5396311at2759"/>
<organism evidence="5 6">
    <name type="scientific">Trichoderma harzianum</name>
    <name type="common">Hypocrea lixii</name>
    <dbReference type="NCBI Taxonomy" id="5544"/>
    <lineage>
        <taxon>Eukaryota</taxon>
        <taxon>Fungi</taxon>
        <taxon>Dikarya</taxon>
        <taxon>Ascomycota</taxon>
        <taxon>Pezizomycotina</taxon>
        <taxon>Sordariomycetes</taxon>
        <taxon>Hypocreomycetidae</taxon>
        <taxon>Hypocreales</taxon>
        <taxon>Hypocreaceae</taxon>
        <taxon>Trichoderma</taxon>
    </lineage>
</organism>
<evidence type="ECO:0000256" key="1">
    <source>
        <dbReference type="ARBA" id="ARBA00023125"/>
    </source>
</evidence>
<protein>
    <recommendedName>
        <fullName evidence="4">HTH CENPB-type domain-containing protein</fullName>
    </recommendedName>
</protein>
<name>A0A0F9ZVG3_TRIHA</name>
<evidence type="ECO:0000256" key="2">
    <source>
        <dbReference type="ARBA" id="ARBA00023242"/>
    </source>
</evidence>
<evidence type="ECO:0000259" key="4">
    <source>
        <dbReference type="PROSITE" id="PS51253"/>
    </source>
</evidence>
<dbReference type="EMBL" id="JOKZ01000648">
    <property type="protein sequence ID" value="KKO97073.1"/>
    <property type="molecule type" value="Genomic_DNA"/>
</dbReference>
<keyword evidence="1" id="KW-0238">DNA-binding</keyword>
<evidence type="ECO:0000256" key="3">
    <source>
        <dbReference type="SAM" id="MobiDB-lite"/>
    </source>
</evidence>